<accession>A0AAV7XQH0</accession>
<dbReference type="Proteomes" id="UP001075354">
    <property type="component" value="Chromosome 4"/>
</dbReference>
<evidence type="ECO:0000256" key="8">
    <source>
        <dbReference type="ARBA" id="ARBA00022824"/>
    </source>
</evidence>
<dbReference type="AlphaFoldDB" id="A0AAV7XQH0"/>
<gene>
    <name evidence="17" type="ORF">ONE63_006948</name>
</gene>
<comment type="function">
    <text evidence="2">May be involved in the metabolism of insect hormones and in the breakdown of synthetic insecticides.</text>
</comment>
<evidence type="ECO:0000256" key="11">
    <source>
        <dbReference type="ARBA" id="ARBA00023004"/>
    </source>
</evidence>
<evidence type="ECO:0000256" key="4">
    <source>
        <dbReference type="ARBA" id="ARBA00004406"/>
    </source>
</evidence>
<keyword evidence="12 15" id="KW-0503">Monooxygenase</keyword>
<dbReference type="InterPro" id="IPR036396">
    <property type="entry name" value="Cyt_P450_sf"/>
</dbReference>
<dbReference type="InterPro" id="IPR017972">
    <property type="entry name" value="Cyt_P450_CS"/>
</dbReference>
<evidence type="ECO:0000256" key="12">
    <source>
        <dbReference type="ARBA" id="ARBA00023033"/>
    </source>
</evidence>
<evidence type="ECO:0000256" key="13">
    <source>
        <dbReference type="ARBA" id="ARBA00023136"/>
    </source>
</evidence>
<feature type="signal peptide" evidence="16">
    <location>
        <begin position="1"/>
        <end position="18"/>
    </location>
</feature>
<dbReference type="Gene3D" id="1.10.630.10">
    <property type="entry name" value="Cytochrome P450"/>
    <property type="match status" value="1"/>
</dbReference>
<keyword evidence="18" id="KW-1185">Reference proteome</keyword>
<proteinExistence type="inferred from homology"/>
<organism evidence="17 18">
    <name type="scientific">Megalurothrips usitatus</name>
    <name type="common">bean blossom thrips</name>
    <dbReference type="NCBI Taxonomy" id="439358"/>
    <lineage>
        <taxon>Eukaryota</taxon>
        <taxon>Metazoa</taxon>
        <taxon>Ecdysozoa</taxon>
        <taxon>Arthropoda</taxon>
        <taxon>Hexapoda</taxon>
        <taxon>Insecta</taxon>
        <taxon>Pterygota</taxon>
        <taxon>Neoptera</taxon>
        <taxon>Paraneoptera</taxon>
        <taxon>Thysanoptera</taxon>
        <taxon>Terebrantia</taxon>
        <taxon>Thripoidea</taxon>
        <taxon>Thripidae</taxon>
        <taxon>Megalurothrips</taxon>
    </lineage>
</organism>
<keyword evidence="10 15" id="KW-0560">Oxidoreductase</keyword>
<evidence type="ECO:0000256" key="7">
    <source>
        <dbReference type="ARBA" id="ARBA00022723"/>
    </source>
</evidence>
<evidence type="ECO:0000313" key="17">
    <source>
        <dbReference type="EMBL" id="KAJ1528542.1"/>
    </source>
</evidence>
<feature type="binding site" description="axial binding residue" evidence="14">
    <location>
        <position position="440"/>
    </location>
    <ligand>
        <name>heme</name>
        <dbReference type="ChEBI" id="CHEBI:30413"/>
    </ligand>
    <ligandPart>
        <name>Fe</name>
        <dbReference type="ChEBI" id="CHEBI:18248"/>
    </ligandPart>
</feature>
<keyword evidence="6 14" id="KW-0349">Heme</keyword>
<keyword evidence="8" id="KW-0256">Endoplasmic reticulum</keyword>
<dbReference type="PANTHER" id="PTHR24291:SF189">
    <property type="entry name" value="CYTOCHROME P450 4C3-RELATED"/>
    <property type="match status" value="1"/>
</dbReference>
<evidence type="ECO:0000256" key="9">
    <source>
        <dbReference type="ARBA" id="ARBA00022848"/>
    </source>
</evidence>
<evidence type="ECO:0000313" key="18">
    <source>
        <dbReference type="Proteomes" id="UP001075354"/>
    </source>
</evidence>
<dbReference type="InterPro" id="IPR001128">
    <property type="entry name" value="Cyt_P450"/>
</dbReference>
<comment type="subcellular location">
    <subcellularLocation>
        <location evidence="4">Endoplasmic reticulum membrane</location>
        <topology evidence="4">Peripheral membrane protein</topology>
    </subcellularLocation>
    <subcellularLocation>
        <location evidence="3">Microsome membrane</location>
        <topology evidence="3">Peripheral membrane protein</topology>
    </subcellularLocation>
</comment>
<dbReference type="PANTHER" id="PTHR24291">
    <property type="entry name" value="CYTOCHROME P450 FAMILY 4"/>
    <property type="match status" value="1"/>
</dbReference>
<keyword evidence="16" id="KW-0732">Signal</keyword>
<dbReference type="CDD" id="cd20628">
    <property type="entry name" value="CYP4"/>
    <property type="match status" value="1"/>
</dbReference>
<evidence type="ECO:0000256" key="15">
    <source>
        <dbReference type="RuleBase" id="RU000461"/>
    </source>
</evidence>
<dbReference type="GO" id="GO:0005506">
    <property type="term" value="F:iron ion binding"/>
    <property type="evidence" value="ECO:0007669"/>
    <property type="project" value="InterPro"/>
</dbReference>
<dbReference type="InterPro" id="IPR002403">
    <property type="entry name" value="Cyt_P450_E_grp-IV"/>
</dbReference>
<dbReference type="InterPro" id="IPR050196">
    <property type="entry name" value="Cytochrome_P450_Monoox"/>
</dbReference>
<evidence type="ECO:0000256" key="16">
    <source>
        <dbReference type="SAM" id="SignalP"/>
    </source>
</evidence>
<keyword evidence="9" id="KW-0492">Microsome</keyword>
<sequence>MLLLLALAGALALRWCLAALKASAMAAKLEKHFPGATHARPVVGHALEYWGDETHIFATTRRFIRERGSQFYVKMMNEFAVVVSDADGTEAIMTNSKVIKKGPLYEFLLQWLGRGLLTNFGSSWHRRRKLLTPAFHFKILDEFGPMIAHHSTRLVDDLMELARTTKGTVDVVLPVSKITLGTICETAMGVNLQDYGKEDEYFEAVRTVGTSVTYRLIRPWIWRDLIFNLTSYGREMRKCLKVLHGFTRQVIQERKKSHSVDEKTLNGGGQILRKRRLAFLDMMLAAQREDSSLTDDDIREEVDTFMFEGHETTAMAICWTLFSLGNHPDIQERVRGEVLAADADWQAVNALPYLEMVIKESLRLFPPVLYIARENENGIQIGDKVVPPGVALDMMIFEIHRDPVHFPDPERFDPERFSPEQELGRHPFAYVPFSGGLRNCIGKRFAMMELKIMLAAILRTFSFRSEHSMQEIVYRPELVLRPKQGIQLHITPL</sequence>
<reference evidence="17" key="1">
    <citation type="submission" date="2022-12" db="EMBL/GenBank/DDBJ databases">
        <title>Chromosome-level genome assembly of the bean flower thrips Megalurothrips usitatus.</title>
        <authorList>
            <person name="Ma L."/>
            <person name="Liu Q."/>
            <person name="Li H."/>
            <person name="Cai W."/>
        </authorList>
    </citation>
    <scope>NUCLEOTIDE SEQUENCE</scope>
    <source>
        <strain evidence="17">Cailab_2022a</strain>
    </source>
</reference>
<evidence type="ECO:0000256" key="5">
    <source>
        <dbReference type="ARBA" id="ARBA00010617"/>
    </source>
</evidence>
<evidence type="ECO:0008006" key="19">
    <source>
        <dbReference type="Google" id="ProtNLM"/>
    </source>
</evidence>
<evidence type="ECO:0000256" key="10">
    <source>
        <dbReference type="ARBA" id="ARBA00023002"/>
    </source>
</evidence>
<dbReference type="PRINTS" id="PR00465">
    <property type="entry name" value="EP450IV"/>
</dbReference>
<keyword evidence="13" id="KW-0472">Membrane</keyword>
<feature type="chain" id="PRO_5043350280" description="Cytochrome P450 4C1-like" evidence="16">
    <location>
        <begin position="19"/>
        <end position="493"/>
    </location>
</feature>
<dbReference type="GO" id="GO:0004497">
    <property type="term" value="F:monooxygenase activity"/>
    <property type="evidence" value="ECO:0007669"/>
    <property type="project" value="UniProtKB-KW"/>
</dbReference>
<protein>
    <recommendedName>
        <fullName evidence="19">Cytochrome P450 4C1-like</fullName>
    </recommendedName>
</protein>
<dbReference type="EMBL" id="JAPTSV010000004">
    <property type="protein sequence ID" value="KAJ1528542.1"/>
    <property type="molecule type" value="Genomic_DNA"/>
</dbReference>
<comment type="similarity">
    <text evidence="5 15">Belongs to the cytochrome P450 family.</text>
</comment>
<evidence type="ECO:0000256" key="1">
    <source>
        <dbReference type="ARBA" id="ARBA00001971"/>
    </source>
</evidence>
<dbReference type="GO" id="GO:0005789">
    <property type="term" value="C:endoplasmic reticulum membrane"/>
    <property type="evidence" value="ECO:0007669"/>
    <property type="project" value="UniProtKB-SubCell"/>
</dbReference>
<evidence type="ECO:0000256" key="3">
    <source>
        <dbReference type="ARBA" id="ARBA00004174"/>
    </source>
</evidence>
<evidence type="ECO:0000256" key="2">
    <source>
        <dbReference type="ARBA" id="ARBA00003690"/>
    </source>
</evidence>
<dbReference type="SUPFAM" id="SSF48264">
    <property type="entry name" value="Cytochrome P450"/>
    <property type="match status" value="1"/>
</dbReference>
<dbReference type="PRINTS" id="PR00385">
    <property type="entry name" value="P450"/>
</dbReference>
<keyword evidence="11 14" id="KW-0408">Iron</keyword>
<dbReference type="PROSITE" id="PS00086">
    <property type="entry name" value="CYTOCHROME_P450"/>
    <property type="match status" value="1"/>
</dbReference>
<comment type="cofactor">
    <cofactor evidence="1 14">
        <name>heme</name>
        <dbReference type="ChEBI" id="CHEBI:30413"/>
    </cofactor>
</comment>
<evidence type="ECO:0000256" key="14">
    <source>
        <dbReference type="PIRSR" id="PIRSR602403-1"/>
    </source>
</evidence>
<dbReference type="GO" id="GO:0016705">
    <property type="term" value="F:oxidoreductase activity, acting on paired donors, with incorporation or reduction of molecular oxygen"/>
    <property type="evidence" value="ECO:0007669"/>
    <property type="project" value="InterPro"/>
</dbReference>
<dbReference type="GO" id="GO:0020037">
    <property type="term" value="F:heme binding"/>
    <property type="evidence" value="ECO:0007669"/>
    <property type="project" value="InterPro"/>
</dbReference>
<comment type="caution">
    <text evidence="17">The sequence shown here is derived from an EMBL/GenBank/DDBJ whole genome shotgun (WGS) entry which is preliminary data.</text>
</comment>
<keyword evidence="7 14" id="KW-0479">Metal-binding</keyword>
<name>A0AAV7XQH0_9NEOP</name>
<evidence type="ECO:0000256" key="6">
    <source>
        <dbReference type="ARBA" id="ARBA00022617"/>
    </source>
</evidence>
<dbReference type="Pfam" id="PF00067">
    <property type="entry name" value="p450"/>
    <property type="match status" value="1"/>
</dbReference>